<dbReference type="EMBL" id="JACRSY010000006">
    <property type="protein sequence ID" value="MBC8578955.1"/>
    <property type="molecule type" value="Genomic_DNA"/>
</dbReference>
<comment type="caution">
    <text evidence="1">The sequence shown here is derived from an EMBL/GenBank/DDBJ whole genome shotgun (WGS) entry which is preliminary data.</text>
</comment>
<protein>
    <submittedName>
        <fullName evidence="1">Uncharacterized protein</fullName>
    </submittedName>
</protein>
<gene>
    <name evidence="1" type="ORF">H8718_05330</name>
</gene>
<dbReference type="AlphaFoldDB" id="A0A926EI27"/>
<dbReference type="Gene3D" id="3.40.50.2000">
    <property type="entry name" value="Glycogen Phosphorylase B"/>
    <property type="match status" value="1"/>
</dbReference>
<organism evidence="1 2">
    <name type="scientific">Zhenhengia yiwuensis</name>
    <dbReference type="NCBI Taxonomy" id="2763666"/>
    <lineage>
        <taxon>Bacteria</taxon>
        <taxon>Bacillati</taxon>
        <taxon>Bacillota</taxon>
        <taxon>Clostridia</taxon>
        <taxon>Lachnospirales</taxon>
        <taxon>Lachnospiraceae</taxon>
        <taxon>Zhenhengia</taxon>
    </lineage>
</organism>
<proteinExistence type="predicted"/>
<sequence>MRVIIVHIGEISYCPPALNVINSLEDLNYEVIVCTTKSKFDLNKKFNKNTIIREIDINYEKKIGLLNKFIRMIKIKNKIWKEIDKYYNNDAIIWVVSDIGIKHLGKKLLEKKYILHLMELSEKLTYYHKIRFLKMNEKEYGNKAFKVVVPEYNRAHIVKAWWGLERLPEILTNKPYNKIEVSKESKITKSDTAKEIISKLKGRKIILYQGIIHKERPLDKFIKAIDLLGDEYAFVLMSKGENIYKDIQSNNFYYIPFVEPPYHLEITSHAYIGILSYFPVESDYSILNALFCAPNKTYEYSMFGIPMVSNDVPALKYLFETRKCGKCIEKFNEDNICQAILEIEAEYKVMSDNARGYFEEVDIKDSINKILL</sequence>
<evidence type="ECO:0000313" key="1">
    <source>
        <dbReference type="EMBL" id="MBC8578955.1"/>
    </source>
</evidence>
<name>A0A926EI27_9FIRM</name>
<dbReference type="Proteomes" id="UP000655830">
    <property type="component" value="Unassembled WGS sequence"/>
</dbReference>
<reference evidence="1" key="1">
    <citation type="submission" date="2020-08" db="EMBL/GenBank/DDBJ databases">
        <title>Genome public.</title>
        <authorList>
            <person name="Liu C."/>
            <person name="Sun Q."/>
        </authorList>
    </citation>
    <scope>NUCLEOTIDE SEQUENCE</scope>
    <source>
        <strain evidence="1">NSJ-12</strain>
    </source>
</reference>
<accession>A0A926EI27</accession>
<dbReference type="SUPFAM" id="SSF53756">
    <property type="entry name" value="UDP-Glycosyltransferase/glycogen phosphorylase"/>
    <property type="match status" value="1"/>
</dbReference>
<keyword evidence="2" id="KW-1185">Reference proteome</keyword>
<dbReference type="RefSeq" id="WP_249332121.1">
    <property type="nucleotide sequence ID" value="NZ_JACRSY010000006.1"/>
</dbReference>
<evidence type="ECO:0000313" key="2">
    <source>
        <dbReference type="Proteomes" id="UP000655830"/>
    </source>
</evidence>